<proteinExistence type="predicted"/>
<dbReference type="EMBL" id="CABEEZ010000036">
    <property type="protein sequence ID" value="VTR24562.1"/>
    <property type="molecule type" value="Genomic_DNA"/>
</dbReference>
<keyword evidence="1" id="KW-0812">Transmembrane</keyword>
<feature type="transmembrane region" description="Helical" evidence="1">
    <location>
        <begin position="111"/>
        <end position="135"/>
    </location>
</feature>
<dbReference type="AlphaFoldDB" id="A0A4U9U0W4"/>
<protein>
    <submittedName>
        <fullName evidence="2">Uncharacterized protein</fullName>
    </submittedName>
</protein>
<accession>A0A4U9U0W4</accession>
<name>A0A4U9U0W4_SERFO</name>
<gene>
    <name evidence="2" type="ORF">NCTC12965_02007</name>
</gene>
<keyword evidence="1" id="KW-0472">Membrane</keyword>
<sequence length="137" mass="15312">MNDPSLLYGHSVKSEMAIPQSGWYITGEVQEPLLIYWRTIGSETIGFRVPYIKLLSDVINAVNFDFGRDTLVLVENGRLLYQSNPYVELGNLQPLAEQSLPYPLTGWQVSYYGKAASTTAVYLWGGAFILLMLAIMA</sequence>
<evidence type="ECO:0000313" key="2">
    <source>
        <dbReference type="EMBL" id="VTR24562.1"/>
    </source>
</evidence>
<keyword evidence="1" id="KW-1133">Transmembrane helix</keyword>
<organism evidence="2">
    <name type="scientific">Serratia fonticola</name>
    <dbReference type="NCBI Taxonomy" id="47917"/>
    <lineage>
        <taxon>Bacteria</taxon>
        <taxon>Pseudomonadati</taxon>
        <taxon>Pseudomonadota</taxon>
        <taxon>Gammaproteobacteria</taxon>
        <taxon>Enterobacterales</taxon>
        <taxon>Yersiniaceae</taxon>
        <taxon>Serratia</taxon>
    </lineage>
</organism>
<reference evidence="2" key="1">
    <citation type="submission" date="2019-05" db="EMBL/GenBank/DDBJ databases">
        <authorList>
            <consortium name="Pathogen Informatics"/>
        </authorList>
    </citation>
    <scope>NUCLEOTIDE SEQUENCE [LARGE SCALE GENOMIC DNA]</scope>
    <source>
        <strain evidence="2">NCTC12965</strain>
    </source>
</reference>
<evidence type="ECO:0000256" key="1">
    <source>
        <dbReference type="SAM" id="Phobius"/>
    </source>
</evidence>